<dbReference type="AlphaFoldDB" id="A0A0R1XGJ5"/>
<dbReference type="Pfam" id="PF12706">
    <property type="entry name" value="Lactamase_B_2"/>
    <property type="match status" value="1"/>
</dbReference>
<dbReference type="SMART" id="SM00849">
    <property type="entry name" value="Lactamase_B"/>
    <property type="match status" value="1"/>
</dbReference>
<organism evidence="3 4">
    <name type="scientific">Schleiferilactobacillus harbinensis DSM 16991</name>
    <dbReference type="NCBI Taxonomy" id="1122147"/>
    <lineage>
        <taxon>Bacteria</taxon>
        <taxon>Bacillati</taxon>
        <taxon>Bacillota</taxon>
        <taxon>Bacilli</taxon>
        <taxon>Lactobacillales</taxon>
        <taxon>Lactobacillaceae</taxon>
        <taxon>Schleiferilactobacillus</taxon>
    </lineage>
</organism>
<proteinExistence type="predicted"/>
<evidence type="ECO:0000256" key="1">
    <source>
        <dbReference type="ARBA" id="ARBA00022833"/>
    </source>
</evidence>
<feature type="domain" description="Metallo-beta-lactamase" evidence="2">
    <location>
        <begin position="18"/>
        <end position="198"/>
    </location>
</feature>
<name>A0A0R1XGJ5_9LACO</name>
<dbReference type="OrthoDB" id="9794898at2"/>
<dbReference type="EMBL" id="AZFW01000016">
    <property type="protein sequence ID" value="KRM29272.1"/>
    <property type="molecule type" value="Genomic_DNA"/>
</dbReference>
<evidence type="ECO:0000259" key="2">
    <source>
        <dbReference type="SMART" id="SM00849"/>
    </source>
</evidence>
<gene>
    <name evidence="3" type="ORF">FC91_GL000849</name>
</gene>
<dbReference type="RefSeq" id="WP_027827559.1">
    <property type="nucleotide sequence ID" value="NZ_AUEH01000002.1"/>
</dbReference>
<dbReference type="PANTHER" id="PTHR46018">
    <property type="entry name" value="ZINC PHOSPHODIESTERASE ELAC PROTEIN 1"/>
    <property type="match status" value="1"/>
</dbReference>
<dbReference type="CDD" id="cd07716">
    <property type="entry name" value="RNaseZ_short-form-like_MBL-fold"/>
    <property type="match status" value="1"/>
</dbReference>
<comment type="caution">
    <text evidence="3">The sequence shown here is derived from an EMBL/GenBank/DDBJ whole genome shotgun (WGS) entry which is preliminary data.</text>
</comment>
<dbReference type="PATRIC" id="fig|1122147.4.peg.877"/>
<dbReference type="eggNOG" id="COG1234">
    <property type="taxonomic scope" value="Bacteria"/>
</dbReference>
<keyword evidence="1" id="KW-0862">Zinc</keyword>
<dbReference type="SUPFAM" id="SSF56281">
    <property type="entry name" value="Metallo-hydrolase/oxidoreductase"/>
    <property type="match status" value="1"/>
</dbReference>
<dbReference type="Proteomes" id="UP000050949">
    <property type="component" value="Unassembled WGS sequence"/>
</dbReference>
<dbReference type="PANTHER" id="PTHR46018:SF4">
    <property type="entry name" value="METALLO-HYDROLASE YHFI-RELATED"/>
    <property type="match status" value="1"/>
</dbReference>
<reference evidence="3 4" key="1">
    <citation type="journal article" date="2015" name="Genome Announc.">
        <title>Expanding the biotechnology potential of lactobacilli through comparative genomics of 213 strains and associated genera.</title>
        <authorList>
            <person name="Sun Z."/>
            <person name="Harris H.M."/>
            <person name="McCann A."/>
            <person name="Guo C."/>
            <person name="Argimon S."/>
            <person name="Zhang W."/>
            <person name="Yang X."/>
            <person name="Jeffery I.B."/>
            <person name="Cooney J.C."/>
            <person name="Kagawa T.F."/>
            <person name="Liu W."/>
            <person name="Song Y."/>
            <person name="Salvetti E."/>
            <person name="Wrobel A."/>
            <person name="Rasinkangas P."/>
            <person name="Parkhill J."/>
            <person name="Rea M.C."/>
            <person name="O'Sullivan O."/>
            <person name="Ritari J."/>
            <person name="Douillard F.P."/>
            <person name="Paul Ross R."/>
            <person name="Yang R."/>
            <person name="Briner A.E."/>
            <person name="Felis G.E."/>
            <person name="de Vos W.M."/>
            <person name="Barrangou R."/>
            <person name="Klaenhammer T.R."/>
            <person name="Caufield P.W."/>
            <person name="Cui Y."/>
            <person name="Zhang H."/>
            <person name="O'Toole P.W."/>
        </authorList>
    </citation>
    <scope>NUCLEOTIDE SEQUENCE [LARGE SCALE GENOMIC DNA]</scope>
    <source>
        <strain evidence="3 4">DSM 16991</strain>
    </source>
</reference>
<dbReference type="Gene3D" id="3.60.15.10">
    <property type="entry name" value="Ribonuclease Z/Hydroxyacylglutathione hydrolase-like"/>
    <property type="match status" value="1"/>
</dbReference>
<protein>
    <submittedName>
        <fullName evidence="3">Beta-lactamase domain-containing protein</fullName>
    </submittedName>
</protein>
<accession>A0A0R1XGJ5</accession>
<dbReference type="InterPro" id="IPR036866">
    <property type="entry name" value="RibonucZ/Hydroxyglut_hydro"/>
</dbReference>
<evidence type="ECO:0000313" key="4">
    <source>
        <dbReference type="Proteomes" id="UP000050949"/>
    </source>
</evidence>
<evidence type="ECO:0000313" key="3">
    <source>
        <dbReference type="EMBL" id="KRM29272.1"/>
    </source>
</evidence>
<sequence>MEFQVLGYYGGYPTAAAGTSGYLLRSGDTNILLDAGSGVLRELEKVMDPLQLDAVVLSHYHHDHTADVGVLQYLWQLKQGPKKEPILPIYGNTQNPIEFATLTWPGATVGRAYTDTAPVTIGPLTFTFQRTIHPVPAFAMRITEAGTGKVLAFTADTRYYPELADFVQGADVLITDTNFLNDHQGVAWHMTAGQSGQLAQDAGVKHLIISHLPQEASLTKLQEQAQAAAGSIKVTLASNIHGLELV</sequence>
<dbReference type="GO" id="GO:0042781">
    <property type="term" value="F:3'-tRNA processing endoribonuclease activity"/>
    <property type="evidence" value="ECO:0007669"/>
    <property type="project" value="TreeGrafter"/>
</dbReference>
<dbReference type="InterPro" id="IPR001279">
    <property type="entry name" value="Metallo-B-lactamas"/>
</dbReference>